<dbReference type="EMBL" id="CP146369">
    <property type="protein sequence ID" value="WWT55354.1"/>
    <property type="molecule type" value="Genomic_DNA"/>
</dbReference>
<dbReference type="Proteomes" id="UP001363460">
    <property type="component" value="Chromosome"/>
</dbReference>
<gene>
    <name evidence="1" type="ORF">V8J38_02665</name>
</gene>
<name>A0ABZ2IHW9_9CAUL</name>
<dbReference type="RefSeq" id="WP_338577777.1">
    <property type="nucleotide sequence ID" value="NZ_CP146369.1"/>
</dbReference>
<organism evidence="1 2">
    <name type="scientific">Brevundimonas olei</name>
    <dbReference type="NCBI Taxonomy" id="657642"/>
    <lineage>
        <taxon>Bacteria</taxon>
        <taxon>Pseudomonadati</taxon>
        <taxon>Pseudomonadota</taxon>
        <taxon>Alphaproteobacteria</taxon>
        <taxon>Caulobacterales</taxon>
        <taxon>Caulobacteraceae</taxon>
        <taxon>Brevundimonas</taxon>
    </lineage>
</organism>
<evidence type="ECO:0000313" key="2">
    <source>
        <dbReference type="Proteomes" id="UP001363460"/>
    </source>
</evidence>
<keyword evidence="2" id="KW-1185">Reference proteome</keyword>
<protein>
    <submittedName>
        <fullName evidence="1">Uncharacterized protein</fullName>
    </submittedName>
</protein>
<accession>A0ABZ2IHW9</accession>
<proteinExistence type="predicted"/>
<sequence>MMKLSLTKVERRQVQIVREEPTPWGLTTVVEMGGKHLSVRVFARDGGVYRITLSCTPRCGDSAVNMTRQKVRRLLRLINGRAGY</sequence>
<reference evidence="1 2" key="1">
    <citation type="submission" date="2024-02" db="EMBL/GenBank/DDBJ databases">
        <title>Distribution and functional of Brevundimonas-related endobacteria within Verticillium dahliae.</title>
        <authorList>
            <person name="Zeng H."/>
        </authorList>
    </citation>
    <scope>NUCLEOTIDE SEQUENCE [LARGE SCALE GENOMIC DNA]</scope>
    <source>
        <strain evidence="1 2">TRM 44200</strain>
    </source>
</reference>
<evidence type="ECO:0000313" key="1">
    <source>
        <dbReference type="EMBL" id="WWT55354.1"/>
    </source>
</evidence>